<dbReference type="Pfam" id="PF00583">
    <property type="entry name" value="Acetyltransf_1"/>
    <property type="match status" value="1"/>
</dbReference>
<evidence type="ECO:0000259" key="3">
    <source>
        <dbReference type="PROSITE" id="PS51186"/>
    </source>
</evidence>
<dbReference type="SUPFAM" id="SSF55729">
    <property type="entry name" value="Acyl-CoA N-acyltransferases (Nat)"/>
    <property type="match status" value="1"/>
</dbReference>
<dbReference type="PANTHER" id="PTHR43877:SF5">
    <property type="entry name" value="BLL8307 PROTEIN"/>
    <property type="match status" value="1"/>
</dbReference>
<evidence type="ECO:0000313" key="5">
    <source>
        <dbReference type="Proteomes" id="UP001627408"/>
    </source>
</evidence>
<reference evidence="4 5" key="1">
    <citation type="submission" date="2024-08" db="EMBL/GenBank/DDBJ databases">
        <title>Tateyamaria sp. nov., isolated from marine algae.</title>
        <authorList>
            <person name="Choi B.J."/>
            <person name="Kim J.M."/>
            <person name="Lee J.K."/>
            <person name="Choi D.G."/>
            <person name="Bayburt H."/>
            <person name="Baek J.H."/>
            <person name="Han D.M."/>
            <person name="Jeon C.O."/>
        </authorList>
    </citation>
    <scope>NUCLEOTIDE SEQUENCE [LARGE SCALE GENOMIC DNA]</scope>
    <source>
        <strain evidence="4 5">KMU-156</strain>
    </source>
</reference>
<dbReference type="InterPro" id="IPR050832">
    <property type="entry name" value="Bact_Acetyltransf"/>
</dbReference>
<protein>
    <submittedName>
        <fullName evidence="4">GNAT family N-acetyltransferase</fullName>
        <ecNumber evidence="4">2.3.-.-</ecNumber>
    </submittedName>
</protein>
<name>A0ABW8UPQ3_9RHOB</name>
<dbReference type="PROSITE" id="PS51186">
    <property type="entry name" value="GNAT"/>
    <property type="match status" value="1"/>
</dbReference>
<dbReference type="InterPro" id="IPR000182">
    <property type="entry name" value="GNAT_dom"/>
</dbReference>
<dbReference type="CDD" id="cd04301">
    <property type="entry name" value="NAT_SF"/>
    <property type="match status" value="1"/>
</dbReference>
<keyword evidence="2 4" id="KW-0012">Acyltransferase</keyword>
<dbReference type="PANTHER" id="PTHR43877">
    <property type="entry name" value="AMINOALKYLPHOSPHONATE N-ACETYLTRANSFERASE-RELATED-RELATED"/>
    <property type="match status" value="1"/>
</dbReference>
<organism evidence="4 5">
    <name type="scientific">Tateyamaria armeniaca</name>
    <dbReference type="NCBI Taxonomy" id="2518930"/>
    <lineage>
        <taxon>Bacteria</taxon>
        <taxon>Pseudomonadati</taxon>
        <taxon>Pseudomonadota</taxon>
        <taxon>Alphaproteobacteria</taxon>
        <taxon>Rhodobacterales</taxon>
        <taxon>Roseobacteraceae</taxon>
        <taxon>Tateyamaria</taxon>
    </lineage>
</organism>
<accession>A0ABW8UPQ3</accession>
<comment type="caution">
    <text evidence="4">The sequence shown here is derived from an EMBL/GenBank/DDBJ whole genome shotgun (WGS) entry which is preliminary data.</text>
</comment>
<sequence length="154" mass="16329">MDALNIARDRPDSPDVQALLIRHFELMRASSPEESCHVMEPGALLERDVTLLAARDGDAVLGVGALAQVEPGHGELKSMHTSAEARGRGVGRAILAGLLNEARAQGMARVSLETGTAGMFAPARALYAAHGFEECPPFGDYTVDPLSVFMTTTL</sequence>
<evidence type="ECO:0000256" key="2">
    <source>
        <dbReference type="ARBA" id="ARBA00023315"/>
    </source>
</evidence>
<evidence type="ECO:0000256" key="1">
    <source>
        <dbReference type="ARBA" id="ARBA00022679"/>
    </source>
</evidence>
<dbReference type="EMBL" id="JBHDIY010000002">
    <property type="protein sequence ID" value="MFL4468860.1"/>
    <property type="molecule type" value="Genomic_DNA"/>
</dbReference>
<proteinExistence type="predicted"/>
<keyword evidence="5" id="KW-1185">Reference proteome</keyword>
<dbReference type="RefSeq" id="WP_407590602.1">
    <property type="nucleotide sequence ID" value="NZ_JBHDIY010000002.1"/>
</dbReference>
<dbReference type="InterPro" id="IPR016181">
    <property type="entry name" value="Acyl_CoA_acyltransferase"/>
</dbReference>
<dbReference type="GO" id="GO:0016746">
    <property type="term" value="F:acyltransferase activity"/>
    <property type="evidence" value="ECO:0007669"/>
    <property type="project" value="UniProtKB-KW"/>
</dbReference>
<gene>
    <name evidence="4" type="ORF">ACERZ8_02865</name>
</gene>
<feature type="domain" description="N-acetyltransferase" evidence="3">
    <location>
        <begin position="4"/>
        <end position="154"/>
    </location>
</feature>
<dbReference type="Proteomes" id="UP001627408">
    <property type="component" value="Unassembled WGS sequence"/>
</dbReference>
<dbReference type="Gene3D" id="3.40.630.30">
    <property type="match status" value="1"/>
</dbReference>
<dbReference type="EC" id="2.3.-.-" evidence="4"/>
<keyword evidence="1 4" id="KW-0808">Transferase</keyword>
<evidence type="ECO:0000313" key="4">
    <source>
        <dbReference type="EMBL" id="MFL4468860.1"/>
    </source>
</evidence>